<keyword evidence="1" id="KW-0614">Plasmid</keyword>
<sequence length="85" mass="9883">MADKVRIKKYQQPKVKQWSQALEIPESRFVEDAISFYIRYLEGKQQIDINPITVNLTPVPVMEESQEQLGEDIENLEEFTGGIEL</sequence>
<accession>A0A1Z4M2K5</accession>
<evidence type="ECO:0000313" key="2">
    <source>
        <dbReference type="Proteomes" id="UP000218418"/>
    </source>
</evidence>
<gene>
    <name evidence="1" type="ORF">NIES267_72240</name>
</gene>
<dbReference type="EMBL" id="AP018228">
    <property type="protein sequence ID" value="BAY87700.1"/>
    <property type="molecule type" value="Genomic_DNA"/>
</dbReference>
<organism evidence="1 2">
    <name type="scientific">Calothrix parasitica NIES-267</name>
    <dbReference type="NCBI Taxonomy" id="1973488"/>
    <lineage>
        <taxon>Bacteria</taxon>
        <taxon>Bacillati</taxon>
        <taxon>Cyanobacteriota</taxon>
        <taxon>Cyanophyceae</taxon>
        <taxon>Nostocales</taxon>
        <taxon>Calotrichaceae</taxon>
        <taxon>Calothrix</taxon>
    </lineage>
</organism>
<name>A0A1Z4M2K5_9CYAN</name>
<protein>
    <submittedName>
        <fullName evidence="1">Uncharacterized protein</fullName>
    </submittedName>
</protein>
<dbReference type="OrthoDB" id="515215at2"/>
<dbReference type="Proteomes" id="UP000218418">
    <property type="component" value="Plasmid plasmid1"/>
</dbReference>
<evidence type="ECO:0000313" key="1">
    <source>
        <dbReference type="EMBL" id="BAY87700.1"/>
    </source>
</evidence>
<reference evidence="1 2" key="1">
    <citation type="submission" date="2017-06" db="EMBL/GenBank/DDBJ databases">
        <title>Genome sequencing of cyanobaciteial culture collection at National Institute for Environmental Studies (NIES).</title>
        <authorList>
            <person name="Hirose Y."/>
            <person name="Shimura Y."/>
            <person name="Fujisawa T."/>
            <person name="Nakamura Y."/>
            <person name="Kawachi M."/>
        </authorList>
    </citation>
    <scope>NUCLEOTIDE SEQUENCE [LARGE SCALE GENOMIC DNA]</scope>
    <source>
        <strain evidence="1 2">NIES-267</strain>
        <plasmid evidence="2">Plasmid1 dna</plasmid>
    </source>
</reference>
<geneLocation type="plasmid" evidence="2">
    <name>Plasmid1 dna</name>
</geneLocation>
<dbReference type="AlphaFoldDB" id="A0A1Z4M2K5"/>
<proteinExistence type="predicted"/>
<keyword evidence="2" id="KW-1185">Reference proteome</keyword>